<dbReference type="InterPro" id="IPR030673">
    <property type="entry name" value="PyroPPase_GppA_Ppx"/>
</dbReference>
<evidence type="ECO:0000256" key="1">
    <source>
        <dbReference type="ARBA" id="ARBA00022801"/>
    </source>
</evidence>
<dbReference type="GO" id="GO:0006357">
    <property type="term" value="P:regulation of transcription by RNA polymerase II"/>
    <property type="evidence" value="ECO:0007669"/>
    <property type="project" value="TreeGrafter"/>
</dbReference>
<dbReference type="InterPro" id="IPR003695">
    <property type="entry name" value="Ppx_GppA_N"/>
</dbReference>
<feature type="domain" description="Ppx/GppA phosphatase C-terminal" evidence="3">
    <location>
        <begin position="351"/>
        <end position="508"/>
    </location>
</feature>
<dbReference type="PANTHER" id="PTHR30005">
    <property type="entry name" value="EXOPOLYPHOSPHATASE"/>
    <property type="match status" value="1"/>
</dbReference>
<gene>
    <name evidence="4" type="ORF">FYJ44_07170</name>
</gene>
<evidence type="ECO:0000313" key="5">
    <source>
        <dbReference type="Proteomes" id="UP000477488"/>
    </source>
</evidence>
<sequence>MSAPVKSPADGAAGVQEAGNAGRPGKVVGIFDLGSNSVRLMLVRVGPVNASCTVLNQVKHMVRLGEGVFLRGHLHEEAMQRTIHVLQGMAGMCSAYGATDIVACATAAVRDAENAAAFLKRVREHTDLAFTVISGREEARLIYLGVASGLEYSEESRLFIDIGGGSTELIVGNSHNFSNLDSVKVGCVRLSNQFFSEDDGPVSASRYRQLQDAIRNQLLHAVKRIEGYDLAEAVGSSGTIQNLAAMAAAADGNAAGLGKKAPEARFLAYDRLLPLADRIRACTLEERRALPGINPRRADVIVAGAAIVQTLMEELGVETISVSNRSLQNGILLDYLMRSRPDVFPEGIPTREQSVLQLGRLCRFEERHSRHVADLALMLFDSASRLGLHKGDSRRRELLRYAGLLHDVGIFIAFENHHAHGHYLIRNKELLGFTDEEIDALAATVFFHRKQASPKYEIFARLASAWQEAVRVLSLFLTLAERLDKTHCQLVRAVEFRRKGKRLELHVETAAACPMELREMERSRKLLRKVLGEKVDFCLDQSKIASKLL</sequence>
<dbReference type="CDD" id="cd00077">
    <property type="entry name" value="HDc"/>
    <property type="match status" value="1"/>
</dbReference>
<evidence type="ECO:0000313" key="4">
    <source>
        <dbReference type="EMBL" id="MSS27833.1"/>
    </source>
</evidence>
<dbReference type="SUPFAM" id="SSF109604">
    <property type="entry name" value="HD-domain/PDEase-like"/>
    <property type="match status" value="1"/>
</dbReference>
<feature type="domain" description="Ppx/GppA phosphatase N-terminal" evidence="2">
    <location>
        <begin position="51"/>
        <end position="337"/>
    </location>
</feature>
<dbReference type="Gene3D" id="3.30.420.150">
    <property type="entry name" value="Exopolyphosphatase. Domain 2"/>
    <property type="match status" value="1"/>
</dbReference>
<dbReference type="GO" id="GO:0016787">
    <property type="term" value="F:hydrolase activity"/>
    <property type="evidence" value="ECO:0007669"/>
    <property type="project" value="UniProtKB-KW"/>
</dbReference>
<dbReference type="PIRSF" id="PIRSF001267">
    <property type="entry name" value="Pyrophosphatase_GppA_Ppx"/>
    <property type="match status" value="1"/>
</dbReference>
<evidence type="ECO:0000259" key="2">
    <source>
        <dbReference type="Pfam" id="PF02541"/>
    </source>
</evidence>
<dbReference type="InterPro" id="IPR050273">
    <property type="entry name" value="GppA/Ppx_hydrolase"/>
</dbReference>
<dbReference type="Gene3D" id="1.10.3210.10">
    <property type="entry name" value="Hypothetical protein af1432"/>
    <property type="match status" value="1"/>
</dbReference>
<dbReference type="CDD" id="cd24006">
    <property type="entry name" value="ASKHA_NBD_PPX_GppA"/>
    <property type="match status" value="1"/>
</dbReference>
<dbReference type="Pfam" id="PF21447">
    <property type="entry name" value="Ppx-GppA_III"/>
    <property type="match status" value="1"/>
</dbReference>
<dbReference type="Pfam" id="PF02541">
    <property type="entry name" value="Ppx-GppA"/>
    <property type="match status" value="1"/>
</dbReference>
<dbReference type="PANTHER" id="PTHR30005:SF0">
    <property type="entry name" value="RETROGRADE REGULATION PROTEIN 2"/>
    <property type="match status" value="1"/>
</dbReference>
<dbReference type="Proteomes" id="UP000477488">
    <property type="component" value="Unassembled WGS sequence"/>
</dbReference>
<dbReference type="AlphaFoldDB" id="A0A6L5XKP9"/>
<protein>
    <submittedName>
        <fullName evidence="4">Ppx/GppA family phosphatase</fullName>
    </submittedName>
</protein>
<name>A0A6L5XKP9_9BACT</name>
<dbReference type="InterPro" id="IPR043129">
    <property type="entry name" value="ATPase_NBD"/>
</dbReference>
<accession>A0A6L5XKP9</accession>
<dbReference type="InterPro" id="IPR003607">
    <property type="entry name" value="HD/PDEase_dom"/>
</dbReference>
<dbReference type="RefSeq" id="WP_154510681.1">
    <property type="nucleotide sequence ID" value="NZ_VUMH01000006.1"/>
</dbReference>
<dbReference type="Gene3D" id="3.30.420.40">
    <property type="match status" value="1"/>
</dbReference>
<evidence type="ECO:0000259" key="3">
    <source>
        <dbReference type="Pfam" id="PF21447"/>
    </source>
</evidence>
<organism evidence="4 5">
    <name type="scientific">Desulfovibrio porci</name>
    <dbReference type="NCBI Taxonomy" id="2605782"/>
    <lineage>
        <taxon>Bacteria</taxon>
        <taxon>Pseudomonadati</taxon>
        <taxon>Thermodesulfobacteriota</taxon>
        <taxon>Desulfovibrionia</taxon>
        <taxon>Desulfovibrionales</taxon>
        <taxon>Desulfovibrionaceae</taxon>
        <taxon>Desulfovibrio</taxon>
    </lineage>
</organism>
<reference evidence="4 5" key="1">
    <citation type="submission" date="2019-09" db="EMBL/GenBank/DDBJ databases">
        <title>In-depth cultivation of the pig gut microbiome towards novel bacterial diversity and tailored functional studies.</title>
        <authorList>
            <person name="Wylensek D."/>
            <person name="Hitch T.C.A."/>
            <person name="Clavel T."/>
        </authorList>
    </citation>
    <scope>NUCLEOTIDE SEQUENCE [LARGE SCALE GENOMIC DNA]</scope>
    <source>
        <strain evidence="4 5">PG-178-WT-4</strain>
    </source>
</reference>
<keyword evidence="5" id="KW-1185">Reference proteome</keyword>
<dbReference type="SUPFAM" id="SSF53067">
    <property type="entry name" value="Actin-like ATPase domain"/>
    <property type="match status" value="2"/>
</dbReference>
<keyword evidence="1" id="KW-0378">Hydrolase</keyword>
<dbReference type="EMBL" id="VUMH01000006">
    <property type="protein sequence ID" value="MSS27833.1"/>
    <property type="molecule type" value="Genomic_DNA"/>
</dbReference>
<dbReference type="InterPro" id="IPR048950">
    <property type="entry name" value="Ppx_GppA_C"/>
</dbReference>
<comment type="caution">
    <text evidence="4">The sequence shown here is derived from an EMBL/GenBank/DDBJ whole genome shotgun (WGS) entry which is preliminary data.</text>
</comment>
<proteinExistence type="predicted"/>